<accession>A0A4C1VMX3</accession>
<dbReference type="Proteomes" id="UP000299102">
    <property type="component" value="Unassembled WGS sequence"/>
</dbReference>
<name>A0A4C1VMX3_EUMVA</name>
<evidence type="ECO:0000313" key="1">
    <source>
        <dbReference type="EMBL" id="GBP40458.1"/>
    </source>
</evidence>
<proteinExistence type="predicted"/>
<keyword evidence="2" id="KW-1185">Reference proteome</keyword>
<sequence>MMTRMRGALIGKFDENNSDFIKARMGDLTRRPKANSGLQYTRAGGGRAGGGHIAIEGRRSVYEAFNKMRCSIDEKGRRIGTRRGSRGVELFIGFINWEAGVWRFPLDLKKHTHAYGDVC</sequence>
<dbReference type="AlphaFoldDB" id="A0A4C1VMX3"/>
<evidence type="ECO:0000313" key="2">
    <source>
        <dbReference type="Proteomes" id="UP000299102"/>
    </source>
</evidence>
<organism evidence="1 2">
    <name type="scientific">Eumeta variegata</name>
    <name type="common">Bagworm moth</name>
    <name type="synonym">Eumeta japonica</name>
    <dbReference type="NCBI Taxonomy" id="151549"/>
    <lineage>
        <taxon>Eukaryota</taxon>
        <taxon>Metazoa</taxon>
        <taxon>Ecdysozoa</taxon>
        <taxon>Arthropoda</taxon>
        <taxon>Hexapoda</taxon>
        <taxon>Insecta</taxon>
        <taxon>Pterygota</taxon>
        <taxon>Neoptera</taxon>
        <taxon>Endopterygota</taxon>
        <taxon>Lepidoptera</taxon>
        <taxon>Glossata</taxon>
        <taxon>Ditrysia</taxon>
        <taxon>Tineoidea</taxon>
        <taxon>Psychidae</taxon>
        <taxon>Oiketicinae</taxon>
        <taxon>Eumeta</taxon>
    </lineage>
</organism>
<comment type="caution">
    <text evidence="1">The sequence shown here is derived from an EMBL/GenBank/DDBJ whole genome shotgun (WGS) entry which is preliminary data.</text>
</comment>
<reference evidence="1 2" key="1">
    <citation type="journal article" date="2019" name="Commun. Biol.">
        <title>The bagworm genome reveals a unique fibroin gene that provides high tensile strength.</title>
        <authorList>
            <person name="Kono N."/>
            <person name="Nakamura H."/>
            <person name="Ohtoshi R."/>
            <person name="Tomita M."/>
            <person name="Numata K."/>
            <person name="Arakawa K."/>
        </authorList>
    </citation>
    <scope>NUCLEOTIDE SEQUENCE [LARGE SCALE GENOMIC DNA]</scope>
</reference>
<gene>
    <name evidence="1" type="ORF">EVAR_25311_1</name>
</gene>
<dbReference type="EMBL" id="BGZK01000381">
    <property type="protein sequence ID" value="GBP40458.1"/>
    <property type="molecule type" value="Genomic_DNA"/>
</dbReference>
<protein>
    <submittedName>
        <fullName evidence="1">Uncharacterized protein</fullName>
    </submittedName>
</protein>